<dbReference type="EMBL" id="FN649760">
    <property type="protein sequence ID" value="CBJ31479.1"/>
    <property type="molecule type" value="Genomic_DNA"/>
</dbReference>
<accession>D7FTV2</accession>
<feature type="region of interest" description="Disordered" evidence="1">
    <location>
        <begin position="10"/>
        <end position="82"/>
    </location>
</feature>
<organism evidence="2 3">
    <name type="scientific">Ectocarpus siliculosus</name>
    <name type="common">Brown alga</name>
    <name type="synonym">Conferva siliculosa</name>
    <dbReference type="NCBI Taxonomy" id="2880"/>
    <lineage>
        <taxon>Eukaryota</taxon>
        <taxon>Sar</taxon>
        <taxon>Stramenopiles</taxon>
        <taxon>Ochrophyta</taxon>
        <taxon>PX clade</taxon>
        <taxon>Phaeophyceae</taxon>
        <taxon>Ectocarpales</taxon>
        <taxon>Ectocarpaceae</taxon>
        <taxon>Ectocarpus</taxon>
    </lineage>
</organism>
<proteinExistence type="predicted"/>
<protein>
    <submittedName>
        <fullName evidence="2">Uncharacterized protein</fullName>
    </submittedName>
</protein>
<gene>
    <name evidence="2" type="ORF">Esi_0259_0023</name>
</gene>
<feature type="compositionally biased region" description="Basic and acidic residues" evidence="1">
    <location>
        <begin position="47"/>
        <end position="57"/>
    </location>
</feature>
<evidence type="ECO:0000313" key="3">
    <source>
        <dbReference type="Proteomes" id="UP000002630"/>
    </source>
</evidence>
<reference evidence="2 3" key="1">
    <citation type="journal article" date="2010" name="Nature">
        <title>The Ectocarpus genome and the independent evolution of multicellularity in brown algae.</title>
        <authorList>
            <person name="Cock J.M."/>
            <person name="Sterck L."/>
            <person name="Rouze P."/>
            <person name="Scornet D."/>
            <person name="Allen A.E."/>
            <person name="Amoutzias G."/>
            <person name="Anthouard V."/>
            <person name="Artiguenave F."/>
            <person name="Aury J.M."/>
            <person name="Badger J.H."/>
            <person name="Beszteri B."/>
            <person name="Billiau K."/>
            <person name="Bonnet E."/>
            <person name="Bothwell J.H."/>
            <person name="Bowler C."/>
            <person name="Boyen C."/>
            <person name="Brownlee C."/>
            <person name="Carrano C.J."/>
            <person name="Charrier B."/>
            <person name="Cho G.Y."/>
            <person name="Coelho S.M."/>
            <person name="Collen J."/>
            <person name="Corre E."/>
            <person name="Da Silva C."/>
            <person name="Delage L."/>
            <person name="Delaroque N."/>
            <person name="Dittami S.M."/>
            <person name="Doulbeau S."/>
            <person name="Elias M."/>
            <person name="Farnham G."/>
            <person name="Gachon C.M."/>
            <person name="Gschloessl B."/>
            <person name="Heesch S."/>
            <person name="Jabbari K."/>
            <person name="Jubin C."/>
            <person name="Kawai H."/>
            <person name="Kimura K."/>
            <person name="Kloareg B."/>
            <person name="Kupper F.C."/>
            <person name="Lang D."/>
            <person name="Le Bail A."/>
            <person name="Leblanc C."/>
            <person name="Lerouge P."/>
            <person name="Lohr M."/>
            <person name="Lopez P.J."/>
            <person name="Martens C."/>
            <person name="Maumus F."/>
            <person name="Michel G."/>
            <person name="Miranda-Saavedra D."/>
            <person name="Morales J."/>
            <person name="Moreau H."/>
            <person name="Motomura T."/>
            <person name="Nagasato C."/>
            <person name="Napoli C.A."/>
            <person name="Nelson D.R."/>
            <person name="Nyvall-Collen P."/>
            <person name="Peters A.F."/>
            <person name="Pommier C."/>
            <person name="Potin P."/>
            <person name="Poulain J."/>
            <person name="Quesneville H."/>
            <person name="Read B."/>
            <person name="Rensing S.A."/>
            <person name="Ritter A."/>
            <person name="Rousvoal S."/>
            <person name="Samanta M."/>
            <person name="Samson G."/>
            <person name="Schroeder D.C."/>
            <person name="Segurens B."/>
            <person name="Strittmatter M."/>
            <person name="Tonon T."/>
            <person name="Tregear J.W."/>
            <person name="Valentin K."/>
            <person name="von Dassow P."/>
            <person name="Yamagishi T."/>
            <person name="Van de Peer Y."/>
            <person name="Wincker P."/>
        </authorList>
    </citation>
    <scope>NUCLEOTIDE SEQUENCE [LARGE SCALE GENOMIC DNA]</scope>
    <source>
        <strain evidence="3">Ec32 / CCAP1310/4</strain>
    </source>
</reference>
<sequence>MVELEKFFYDESDAVDTAQSSSSSSTSNYQGSRMLKERRVSTTYTKEGSRRSQDIPSDRSLQGTTVVCSSTREPSVDQEESK</sequence>
<dbReference type="AlphaFoldDB" id="D7FTV2"/>
<evidence type="ECO:0000313" key="2">
    <source>
        <dbReference type="EMBL" id="CBJ31479.1"/>
    </source>
</evidence>
<name>D7FTV2_ECTSI</name>
<evidence type="ECO:0000256" key="1">
    <source>
        <dbReference type="SAM" id="MobiDB-lite"/>
    </source>
</evidence>
<dbReference type="InParanoid" id="D7FTV2"/>
<dbReference type="Proteomes" id="UP000002630">
    <property type="component" value="Unassembled WGS sequence"/>
</dbReference>
<feature type="compositionally biased region" description="Polar residues" evidence="1">
    <location>
        <begin position="59"/>
        <end position="73"/>
    </location>
</feature>
<keyword evidence="3" id="KW-1185">Reference proteome</keyword>